<dbReference type="InterPro" id="IPR006145">
    <property type="entry name" value="PsdUridine_synth_RsuA/RluA"/>
</dbReference>
<organism evidence="4 6">
    <name type="scientific">Solemya velum gill symbiont</name>
    <dbReference type="NCBI Taxonomy" id="2340"/>
    <lineage>
        <taxon>Bacteria</taxon>
        <taxon>Pseudomonadati</taxon>
        <taxon>Pseudomonadota</taxon>
        <taxon>Gammaproteobacteria</taxon>
        <taxon>sulfur-oxidizing symbionts</taxon>
    </lineage>
</organism>
<reference evidence="4 6" key="1">
    <citation type="journal article" date="2014" name="BMC Genomics">
        <title>The genome of the intracellular bacterium of the coastal bivalve, Solemya velum: a blueprint for thriving in and out of symbiosis.</title>
        <authorList>
            <person name="Dmytrenko O."/>
            <person name="Russell S.L."/>
            <person name="Loo W.T."/>
            <person name="Fontanez K.M."/>
            <person name="Liao L."/>
            <person name="Roeselers G."/>
            <person name="Sharma R."/>
            <person name="Stewart F.J."/>
            <person name="Newton I.L."/>
            <person name="Woyke T."/>
            <person name="Wu D."/>
            <person name="Lang J.M."/>
            <person name="Eisen J.A."/>
            <person name="Cavanaugh C.M."/>
        </authorList>
    </citation>
    <scope>NUCLEOTIDE SEQUENCE [LARGE SCALE GENOMIC DNA]</scope>
    <source>
        <strain evidence="4 6">WH</strain>
    </source>
</reference>
<evidence type="ECO:0000313" key="7">
    <source>
        <dbReference type="Proteomes" id="UP000190962"/>
    </source>
</evidence>
<evidence type="ECO:0000313" key="6">
    <source>
        <dbReference type="Proteomes" id="UP000030856"/>
    </source>
</evidence>
<dbReference type="STRING" id="2340.JV46_22550"/>
<dbReference type="PANTHER" id="PTHR21600">
    <property type="entry name" value="MITOCHONDRIAL RNA PSEUDOURIDINE SYNTHASE"/>
    <property type="match status" value="1"/>
</dbReference>
<dbReference type="Pfam" id="PF00849">
    <property type="entry name" value="PseudoU_synth_2"/>
    <property type="match status" value="1"/>
</dbReference>
<dbReference type="GeneID" id="86992279"/>
<keyword evidence="6" id="KW-1185">Reference proteome</keyword>
<evidence type="ECO:0000313" key="4">
    <source>
        <dbReference type="EMBL" id="KHF26406.1"/>
    </source>
</evidence>
<evidence type="ECO:0000256" key="2">
    <source>
        <dbReference type="ARBA" id="ARBA00023235"/>
    </source>
</evidence>
<dbReference type="GO" id="GO:0001522">
    <property type="term" value="P:pseudouridine synthesis"/>
    <property type="evidence" value="ECO:0007669"/>
    <property type="project" value="InterPro"/>
</dbReference>
<evidence type="ECO:0000256" key="1">
    <source>
        <dbReference type="ARBA" id="ARBA00010876"/>
    </source>
</evidence>
<dbReference type="Gene3D" id="3.30.2350.10">
    <property type="entry name" value="Pseudouridine synthase"/>
    <property type="match status" value="1"/>
</dbReference>
<proteinExistence type="inferred from homology"/>
<dbReference type="InterPro" id="IPR050188">
    <property type="entry name" value="RluA_PseudoU_synthase"/>
</dbReference>
<evidence type="ECO:0000259" key="3">
    <source>
        <dbReference type="Pfam" id="PF00849"/>
    </source>
</evidence>
<dbReference type="eggNOG" id="COG0564">
    <property type="taxonomic scope" value="Bacteria"/>
</dbReference>
<reference evidence="5 7" key="2">
    <citation type="submission" date="2016-11" db="EMBL/GenBank/DDBJ databases">
        <title>Mixed transmission modes and dynamic genome evolution in an obligate animal-bacterial symbiosis.</title>
        <authorList>
            <person name="Russell S.L."/>
            <person name="Corbett-Detig R.B."/>
            <person name="Cavanaugh C.M."/>
        </authorList>
    </citation>
    <scope>NUCLEOTIDE SEQUENCE [LARGE SCALE GENOMIC DNA]</scope>
    <source>
        <strain evidence="5">MA-KB16</strain>
    </source>
</reference>
<dbReference type="OrthoDB" id="9807829at2"/>
<evidence type="ECO:0000313" key="5">
    <source>
        <dbReference type="EMBL" id="OOY35514.1"/>
    </source>
</evidence>
<dbReference type="AlphaFoldDB" id="A0A0B0HG28"/>
<dbReference type="EMBL" id="MPNX01000004">
    <property type="protein sequence ID" value="OOY35514.1"/>
    <property type="molecule type" value="Genomic_DNA"/>
</dbReference>
<gene>
    <name evidence="5" type="ORF">BOV88_04535</name>
    <name evidence="4" type="ORF">JV46_22550</name>
</gene>
<comment type="similarity">
    <text evidence="1">Belongs to the pseudouridine synthase RluA family.</text>
</comment>
<sequence>MNSPDKAPVKIEKHIQVESSEADAVTLLADASGLSKQAIKKVMASGAVWHTRGKQTHRIRRAKKALVAGDELHLYYDEAILAQQPAQAELIADETSFSIWFKPRGMFSQGSKWGDHCSIDRHVETRMQRPAFIVHRLDRHASGLMIIAHSKKIAAAFAKLFRERKIDKRYEAIVSGRFPEMLTMDTPVDYKAAVSHARLLNYDSESDRSLLEINIETGRKHQIRQHLAEAGFPIIGDRLYGKADEKEGDLQLLSSALAFASPADGEFKNYRIAPGAGLLQQHHTP</sequence>
<dbReference type="GO" id="GO:0009982">
    <property type="term" value="F:pseudouridine synthase activity"/>
    <property type="evidence" value="ECO:0007669"/>
    <property type="project" value="InterPro"/>
</dbReference>
<dbReference type="InterPro" id="IPR020103">
    <property type="entry name" value="PsdUridine_synth_cat_dom_sf"/>
</dbReference>
<dbReference type="GO" id="GO:0140098">
    <property type="term" value="F:catalytic activity, acting on RNA"/>
    <property type="evidence" value="ECO:0007669"/>
    <property type="project" value="UniProtKB-ARBA"/>
</dbReference>
<keyword evidence="2" id="KW-0413">Isomerase</keyword>
<dbReference type="SUPFAM" id="SSF55120">
    <property type="entry name" value="Pseudouridine synthase"/>
    <property type="match status" value="1"/>
</dbReference>
<dbReference type="GO" id="GO:0003723">
    <property type="term" value="F:RNA binding"/>
    <property type="evidence" value="ECO:0007669"/>
    <property type="project" value="InterPro"/>
</dbReference>
<dbReference type="EMBL" id="JRAA01000001">
    <property type="protein sequence ID" value="KHF26406.1"/>
    <property type="molecule type" value="Genomic_DNA"/>
</dbReference>
<accession>A0A0B0HG28</accession>
<dbReference type="RefSeq" id="WP_052132042.1">
    <property type="nucleotide sequence ID" value="NZ_JRAA01000001.1"/>
</dbReference>
<dbReference type="CDD" id="cd02869">
    <property type="entry name" value="PseudoU_synth_RluA_like"/>
    <property type="match status" value="1"/>
</dbReference>
<dbReference type="PATRIC" id="fig|2340.3.peg.917"/>
<dbReference type="Proteomes" id="UP000030856">
    <property type="component" value="Unassembled WGS sequence"/>
</dbReference>
<dbReference type="PANTHER" id="PTHR21600:SF83">
    <property type="entry name" value="PSEUDOURIDYLATE SYNTHASE RPUSD4, MITOCHONDRIAL"/>
    <property type="match status" value="1"/>
</dbReference>
<name>A0A0B0HG28_SOVGS</name>
<feature type="domain" description="Pseudouridine synthase RsuA/RluA-like" evidence="3">
    <location>
        <begin position="98"/>
        <end position="228"/>
    </location>
</feature>
<comment type="caution">
    <text evidence="4">The sequence shown here is derived from an EMBL/GenBank/DDBJ whole genome shotgun (WGS) entry which is preliminary data.</text>
</comment>
<protein>
    <submittedName>
        <fullName evidence="4">Pseudouridylate synthase</fullName>
    </submittedName>
    <submittedName>
        <fullName evidence="5">RNA pseudouridine synthase</fullName>
    </submittedName>
</protein>
<dbReference type="Proteomes" id="UP000190962">
    <property type="component" value="Unassembled WGS sequence"/>
</dbReference>
<dbReference type="GO" id="GO:0006396">
    <property type="term" value="P:RNA processing"/>
    <property type="evidence" value="ECO:0007669"/>
    <property type="project" value="UniProtKB-ARBA"/>
</dbReference>